<protein>
    <submittedName>
        <fullName evidence="1">Uncharacterized protein</fullName>
    </submittedName>
</protein>
<name>A0AC61S5U8_9BACT</name>
<organism evidence="1 2">
    <name type="scientific">Muribaculum caecicola</name>
    <dbReference type="NCBI Taxonomy" id="3038144"/>
    <lineage>
        <taxon>Bacteria</taxon>
        <taxon>Pseudomonadati</taxon>
        <taxon>Bacteroidota</taxon>
        <taxon>Bacteroidia</taxon>
        <taxon>Bacteroidales</taxon>
        <taxon>Muribaculaceae</taxon>
        <taxon>Muribaculum</taxon>
    </lineage>
</organism>
<sequence>MAYEEKFNELVELSHSENSEIKEKADAWLISIGLQGAAEQRVSAFLLDLAIRNVKGEITRDEVSQRLKEHYGNTEYVEPKSELDGGYETIPPDSPRIKEIEEYNRKLRPVLYAELDKKIKREELLSGKSSEKLIFVNIKNSYEAMQRNDIKHPLYRSSLYDCTRKYWPIKEGNFDVATHILGCYKGKVIEVIYIKNRYIEPSGEYAGRKVFEGVEEDTSPYMGMNLHDIFDSLRNFRVKYWNI</sequence>
<evidence type="ECO:0000313" key="1">
    <source>
        <dbReference type="EMBL" id="THG52344.1"/>
    </source>
</evidence>
<gene>
    <name evidence="1" type="ORF">E5990_05325</name>
</gene>
<proteinExistence type="predicted"/>
<comment type="caution">
    <text evidence="1">The sequence shown here is derived from an EMBL/GenBank/DDBJ whole genome shotgun (WGS) entry which is preliminary data.</text>
</comment>
<dbReference type="EMBL" id="SSTG01000047">
    <property type="protein sequence ID" value="THG52344.1"/>
    <property type="molecule type" value="Genomic_DNA"/>
</dbReference>
<reference evidence="1" key="1">
    <citation type="submission" date="2019-04" db="EMBL/GenBank/DDBJ databases">
        <title>Microbes associate with the intestines of laboratory mice.</title>
        <authorList>
            <person name="Navarre W."/>
            <person name="Wong E."/>
            <person name="Huang K.C."/>
            <person name="Tropini C."/>
            <person name="Ng K."/>
            <person name="Yu B."/>
        </authorList>
    </citation>
    <scope>NUCLEOTIDE SEQUENCE</scope>
    <source>
        <strain evidence="1">NM86_A22</strain>
    </source>
</reference>
<evidence type="ECO:0000313" key="2">
    <source>
        <dbReference type="Proteomes" id="UP000305401"/>
    </source>
</evidence>
<dbReference type="Proteomes" id="UP000305401">
    <property type="component" value="Unassembled WGS sequence"/>
</dbReference>
<keyword evidence="2" id="KW-1185">Reference proteome</keyword>
<accession>A0AC61S5U8</accession>